<dbReference type="CDD" id="cd07323">
    <property type="entry name" value="LAM"/>
    <property type="match status" value="1"/>
</dbReference>
<feature type="region of interest" description="Disordered" evidence="3">
    <location>
        <begin position="1"/>
        <end position="132"/>
    </location>
</feature>
<dbReference type="Pfam" id="PF05383">
    <property type="entry name" value="La"/>
    <property type="match status" value="1"/>
</dbReference>
<evidence type="ECO:0000256" key="3">
    <source>
        <dbReference type="SAM" id="MobiDB-lite"/>
    </source>
</evidence>
<evidence type="ECO:0000313" key="6">
    <source>
        <dbReference type="Proteomes" id="UP001632038"/>
    </source>
</evidence>
<dbReference type="Proteomes" id="UP001632038">
    <property type="component" value="Unassembled WGS sequence"/>
</dbReference>
<dbReference type="PANTHER" id="PTHR22792">
    <property type="entry name" value="LUPUS LA PROTEIN-RELATED"/>
    <property type="match status" value="1"/>
</dbReference>
<feature type="region of interest" description="Disordered" evidence="3">
    <location>
        <begin position="171"/>
        <end position="222"/>
    </location>
</feature>
<evidence type="ECO:0000313" key="5">
    <source>
        <dbReference type="EMBL" id="KAL3653288.1"/>
    </source>
</evidence>
<keyword evidence="1 2" id="KW-0694">RNA-binding</keyword>
<dbReference type="PROSITE" id="PS50961">
    <property type="entry name" value="HTH_LA"/>
    <property type="match status" value="1"/>
</dbReference>
<feature type="compositionally biased region" description="Polar residues" evidence="3">
    <location>
        <begin position="184"/>
        <end position="203"/>
    </location>
</feature>
<sequence>MGTGENGGGGGGDQFDDQNDVVVDGTPKSPWKTPAASSPAMATDSESWPALSDAQQRVKSNGGVDSSSGKSLPLAQAEIESCGGGLPAAQPAPVEQQKIHGRAHMKSPRKPNNTHQSKMGPKHGPTGATPFPVPLPHYPPMLTPMFPAMVPMPPLPAPGYAYQFPPGAPPRVNTQLVKSGDVAPSQTPVPSRNDSHTQDSNSVGRRPNAKEQGGQQMNPSWNNPRPYAANNNFHLQQNMGPRNLLRSPFLGPAGFVDGSNFPGPPGAIFYFPVAPPGSVRVPYPPVLVQYPLSPGVHMPPSPMLALRANIIKQIEYYFSDQNLETDLYLRSLMDSEGWIPISTIADFKRVKRMNAELPFILEALQASETIEVQGEKVRRRNEWSQWVSSSDVKSSSIISNENKEDRPEGTKDLPSPNGLSVDPLSLDQDCTKEPSSYNTEQNRDKVLLSGETQTIAGSNKPSTGLHSKTDNRNNNSKLHSDASFRTFAQGDDKKCGNLKMKTIPKQKAQSTDDSSNDFSSTFMLDEELELEPVRNDTPSTVERIDDEDDEIGVDDQAVERLVIVTQNNRIGEAPGEKSKTISSEIASAINDGLYFYEKELNSKRSHRRRDKPTKESRAENPRSSANDASLLNSRTLDHSIEGGSSYEGPGHFNSRSKHNKGSSKPHAIYKQRLFPGNFRNHASGQKSVGVVSESPPSGAVGFFFGSTPPEGQGPRASKLSASPRSHLLGSSPPVGSAPKSFQPFKHPSHKLLEENGFKQQLYKKYHKRCLSERKKLGTGCSEEMNTLYRFWTFFLRDMFVASMYNEFKKYALEDAAAGYNYGIECLFRFYSYGLEKDFREELYDDFEHLTVDFYKKENLYGLEKYWAFHHYREARDHIEPLKKHPELDRLLREEYRSLGDFNRAKAKNATNSGVKYVNH</sequence>
<dbReference type="EMBL" id="JAVIJP010000005">
    <property type="protein sequence ID" value="KAL3653288.1"/>
    <property type="molecule type" value="Genomic_DNA"/>
</dbReference>
<dbReference type="GO" id="GO:0003723">
    <property type="term" value="F:RNA binding"/>
    <property type="evidence" value="ECO:0007669"/>
    <property type="project" value="UniProtKB-UniRule"/>
</dbReference>
<dbReference type="Gene3D" id="1.10.10.10">
    <property type="entry name" value="Winged helix-like DNA-binding domain superfamily/Winged helix DNA-binding domain"/>
    <property type="match status" value="1"/>
</dbReference>
<organism evidence="5 6">
    <name type="scientific">Castilleja foliolosa</name>
    <dbReference type="NCBI Taxonomy" id="1961234"/>
    <lineage>
        <taxon>Eukaryota</taxon>
        <taxon>Viridiplantae</taxon>
        <taxon>Streptophyta</taxon>
        <taxon>Embryophyta</taxon>
        <taxon>Tracheophyta</taxon>
        <taxon>Spermatophyta</taxon>
        <taxon>Magnoliopsida</taxon>
        <taxon>eudicotyledons</taxon>
        <taxon>Gunneridae</taxon>
        <taxon>Pentapetalae</taxon>
        <taxon>asterids</taxon>
        <taxon>lamiids</taxon>
        <taxon>Lamiales</taxon>
        <taxon>Orobanchaceae</taxon>
        <taxon>Pedicularideae</taxon>
        <taxon>Castillejinae</taxon>
        <taxon>Castilleja</taxon>
    </lineage>
</organism>
<feature type="compositionally biased region" description="Polar residues" evidence="3">
    <location>
        <begin position="621"/>
        <end position="634"/>
    </location>
</feature>
<feature type="region of interest" description="Disordered" evidence="3">
    <location>
        <begin position="602"/>
        <end position="664"/>
    </location>
</feature>
<feature type="region of interest" description="Disordered" evidence="3">
    <location>
        <begin position="394"/>
        <end position="497"/>
    </location>
</feature>
<dbReference type="InterPro" id="IPR006630">
    <property type="entry name" value="La_HTH"/>
</dbReference>
<gene>
    <name evidence="5" type="ORF">CASFOL_002969</name>
</gene>
<dbReference type="InterPro" id="IPR045180">
    <property type="entry name" value="La_dom_prot"/>
</dbReference>
<feature type="compositionally biased region" description="Basic and acidic residues" evidence="3">
    <location>
        <begin position="401"/>
        <end position="411"/>
    </location>
</feature>
<feature type="compositionally biased region" description="Basic residues" evidence="3">
    <location>
        <begin position="99"/>
        <end position="109"/>
    </location>
</feature>
<dbReference type="PANTHER" id="PTHR22792:SF101">
    <property type="entry name" value="LA-RELATED PROTEIN 1A"/>
    <property type="match status" value="1"/>
</dbReference>
<proteinExistence type="predicted"/>
<feature type="domain" description="HTH La-type RNA-binding" evidence="4">
    <location>
        <begin position="300"/>
        <end position="389"/>
    </location>
</feature>
<evidence type="ECO:0000256" key="1">
    <source>
        <dbReference type="ARBA" id="ARBA00022884"/>
    </source>
</evidence>
<comment type="caution">
    <text evidence="5">The sequence shown here is derived from an EMBL/GenBank/DDBJ whole genome shotgun (WGS) entry which is preliminary data.</text>
</comment>
<feature type="region of interest" description="Disordered" evidence="3">
    <location>
        <begin position="701"/>
        <end position="740"/>
    </location>
</feature>
<evidence type="ECO:0000259" key="4">
    <source>
        <dbReference type="PROSITE" id="PS50961"/>
    </source>
</evidence>
<feature type="compositionally biased region" description="Polar residues" evidence="3">
    <location>
        <begin position="450"/>
        <end position="477"/>
    </location>
</feature>
<dbReference type="AlphaFoldDB" id="A0ABD3EFU4"/>
<keyword evidence="6" id="KW-1185">Reference proteome</keyword>
<feature type="compositionally biased region" description="Polar residues" evidence="3">
    <location>
        <begin position="53"/>
        <end position="70"/>
    </location>
</feature>
<feature type="compositionally biased region" description="Polar residues" evidence="3">
    <location>
        <begin position="213"/>
        <end position="222"/>
    </location>
</feature>
<accession>A0ABD3EFU4</accession>
<dbReference type="InterPro" id="IPR006607">
    <property type="entry name" value="DM15"/>
</dbReference>
<reference evidence="6" key="1">
    <citation type="journal article" date="2024" name="IScience">
        <title>Strigolactones Initiate the Formation of Haustorium-like Structures in Castilleja.</title>
        <authorList>
            <person name="Buerger M."/>
            <person name="Peterson D."/>
            <person name="Chory J."/>
        </authorList>
    </citation>
    <scope>NUCLEOTIDE SEQUENCE [LARGE SCALE GENOMIC DNA]</scope>
</reference>
<dbReference type="SMART" id="SM00715">
    <property type="entry name" value="LA"/>
    <property type="match status" value="1"/>
</dbReference>
<evidence type="ECO:0000256" key="2">
    <source>
        <dbReference type="PROSITE-ProRule" id="PRU00332"/>
    </source>
</evidence>
<dbReference type="InterPro" id="IPR036390">
    <property type="entry name" value="WH_DNA-bd_sf"/>
</dbReference>
<dbReference type="InterPro" id="IPR036388">
    <property type="entry name" value="WH-like_DNA-bd_sf"/>
</dbReference>
<protein>
    <recommendedName>
        <fullName evidence="4">HTH La-type RNA-binding domain-containing protein</fullName>
    </recommendedName>
</protein>
<feature type="compositionally biased region" description="Gly residues" evidence="3">
    <location>
        <begin position="1"/>
        <end position="13"/>
    </location>
</feature>
<dbReference type="SUPFAM" id="SSF46785">
    <property type="entry name" value="Winged helix' DNA-binding domain"/>
    <property type="match status" value="1"/>
</dbReference>
<name>A0ABD3EFU4_9LAMI</name>
<dbReference type="SMART" id="SM00684">
    <property type="entry name" value="DM15"/>
    <property type="match status" value="3"/>
</dbReference>
<feature type="compositionally biased region" description="Basic residues" evidence="3">
    <location>
        <begin position="654"/>
        <end position="664"/>
    </location>
</feature>
<dbReference type="Pfam" id="PF21071">
    <property type="entry name" value="LARP1_HEAT"/>
    <property type="match status" value="1"/>
</dbReference>